<dbReference type="HAMAP" id="MF_00336">
    <property type="entry name" value="BioD"/>
    <property type="match status" value="1"/>
</dbReference>
<gene>
    <name evidence="1 2" type="primary">bioD</name>
    <name evidence="2" type="ORF">GCM10023081_36020</name>
</gene>
<feature type="binding site" evidence="1">
    <location>
        <position position="72"/>
    </location>
    <ligand>
        <name>Mg(2+)</name>
        <dbReference type="ChEBI" id="CHEBI:18420"/>
    </ligand>
</feature>
<comment type="catalytic activity">
    <reaction evidence="1">
        <text>(7R,8S)-7,8-diammoniononanoate + CO2 + ATP = (4R,5S)-dethiobiotin + ADP + phosphate + 3 H(+)</text>
        <dbReference type="Rhea" id="RHEA:15805"/>
        <dbReference type="ChEBI" id="CHEBI:15378"/>
        <dbReference type="ChEBI" id="CHEBI:16526"/>
        <dbReference type="ChEBI" id="CHEBI:30616"/>
        <dbReference type="ChEBI" id="CHEBI:43474"/>
        <dbReference type="ChEBI" id="CHEBI:149469"/>
        <dbReference type="ChEBI" id="CHEBI:149473"/>
        <dbReference type="ChEBI" id="CHEBI:456216"/>
        <dbReference type="EC" id="6.3.3.3"/>
    </reaction>
</comment>
<accession>A0ABP7CW84</accession>
<dbReference type="InterPro" id="IPR004472">
    <property type="entry name" value="DTB_synth_BioD"/>
</dbReference>
<organism evidence="2 3">
    <name type="scientific">Arthrobacter ginkgonis</name>
    <dbReference type="NCBI Taxonomy" id="1630594"/>
    <lineage>
        <taxon>Bacteria</taxon>
        <taxon>Bacillati</taxon>
        <taxon>Actinomycetota</taxon>
        <taxon>Actinomycetes</taxon>
        <taxon>Micrococcales</taxon>
        <taxon>Micrococcaceae</taxon>
        <taxon>Arthrobacter</taxon>
    </lineage>
</organism>
<feature type="binding site" evidence="1">
    <location>
        <position position="131"/>
    </location>
    <ligand>
        <name>Mg(2+)</name>
        <dbReference type="ChEBI" id="CHEBI:18420"/>
    </ligand>
</feature>
<dbReference type="EMBL" id="BAABEO010000024">
    <property type="protein sequence ID" value="GAA3695633.1"/>
    <property type="molecule type" value="Genomic_DNA"/>
</dbReference>
<keyword evidence="1" id="KW-0547">Nucleotide-binding</keyword>
<evidence type="ECO:0000313" key="3">
    <source>
        <dbReference type="Proteomes" id="UP001500752"/>
    </source>
</evidence>
<dbReference type="RefSeq" id="WP_345152977.1">
    <property type="nucleotide sequence ID" value="NZ_BAABEO010000024.1"/>
</dbReference>
<feature type="binding site" evidence="1">
    <location>
        <begin position="20"/>
        <end position="25"/>
    </location>
    <ligand>
        <name>ATP</name>
        <dbReference type="ChEBI" id="CHEBI:30616"/>
    </ligand>
</feature>
<feature type="active site" evidence="1">
    <location>
        <position position="59"/>
    </location>
</feature>
<dbReference type="Pfam" id="PF13500">
    <property type="entry name" value="AAA_26"/>
    <property type="match status" value="1"/>
</dbReference>
<keyword evidence="1" id="KW-0479">Metal-binding</keyword>
<keyword evidence="1" id="KW-0067">ATP-binding</keyword>
<comment type="caution">
    <text evidence="1">Lacks conserved residue(s) required for the propagation of feature annotation.</text>
</comment>
<proteinExistence type="inferred from homology"/>
<dbReference type="PANTHER" id="PTHR43210">
    <property type="entry name" value="DETHIOBIOTIN SYNTHETASE"/>
    <property type="match status" value="1"/>
</dbReference>
<dbReference type="EC" id="6.3.3.3" evidence="1"/>
<dbReference type="Gene3D" id="3.40.50.300">
    <property type="entry name" value="P-loop containing nucleotide triphosphate hydrolases"/>
    <property type="match status" value="1"/>
</dbReference>
<evidence type="ECO:0000313" key="2">
    <source>
        <dbReference type="EMBL" id="GAA3695633.1"/>
    </source>
</evidence>
<keyword evidence="1" id="KW-0093">Biotin biosynthesis</keyword>
<comment type="subcellular location">
    <subcellularLocation>
        <location evidence="1">Cytoplasm</location>
    </subcellularLocation>
</comment>
<comment type="pathway">
    <text evidence="1">Cofactor biosynthesis; biotin biosynthesis; biotin from 7,8-diaminononanoate: step 1/2.</text>
</comment>
<comment type="subunit">
    <text evidence="1">Homodimer.</text>
</comment>
<dbReference type="CDD" id="cd03109">
    <property type="entry name" value="DTBS"/>
    <property type="match status" value="1"/>
</dbReference>
<comment type="similarity">
    <text evidence="1">Belongs to the dethiobiotin synthetase family.</text>
</comment>
<keyword evidence="1" id="KW-0963">Cytoplasm</keyword>
<dbReference type="SUPFAM" id="SSF52540">
    <property type="entry name" value="P-loop containing nucleoside triphosphate hydrolases"/>
    <property type="match status" value="1"/>
</dbReference>
<comment type="function">
    <text evidence="1">Catalyzes a mechanistically unusual reaction, the ATP-dependent insertion of CO2 between the N7 and N8 nitrogen atoms of 7,8-diaminopelargonic acid (DAPA, also called 7,8-diammoniononanoate) to form a ureido ring.</text>
</comment>
<keyword evidence="3" id="KW-1185">Reference proteome</keyword>
<keyword evidence="1" id="KW-0460">Magnesium</keyword>
<comment type="cofactor">
    <cofactor evidence="1">
        <name>Mg(2+)</name>
        <dbReference type="ChEBI" id="CHEBI:18420"/>
    </cofactor>
</comment>
<dbReference type="PANTHER" id="PTHR43210:SF5">
    <property type="entry name" value="DETHIOBIOTIN SYNTHETASE"/>
    <property type="match status" value="1"/>
</dbReference>
<dbReference type="Proteomes" id="UP001500752">
    <property type="component" value="Unassembled WGS sequence"/>
</dbReference>
<comment type="caution">
    <text evidence="2">The sequence shown here is derived from an EMBL/GenBank/DDBJ whole genome shotgun (WGS) entry which is preliminary data.</text>
</comment>
<protein>
    <recommendedName>
        <fullName evidence="1">ATP-dependent dethiobiotin synthetase BioD</fullName>
        <ecNumber evidence="1">6.3.3.3</ecNumber>
    </recommendedName>
    <alternativeName>
        <fullName evidence="1">DTB synthetase</fullName>
        <shortName evidence="1">DTBS</shortName>
    </alternativeName>
    <alternativeName>
        <fullName evidence="1">Dethiobiotin synthase</fullName>
    </alternativeName>
</protein>
<evidence type="ECO:0000256" key="1">
    <source>
        <dbReference type="HAMAP-Rule" id="MF_00336"/>
    </source>
</evidence>
<name>A0ABP7CW84_9MICC</name>
<feature type="binding site" evidence="1">
    <location>
        <begin position="131"/>
        <end position="134"/>
    </location>
    <ligand>
        <name>ATP</name>
        <dbReference type="ChEBI" id="CHEBI:30616"/>
    </ligand>
</feature>
<keyword evidence="1" id="KW-0436">Ligase</keyword>
<reference evidence="3" key="1">
    <citation type="journal article" date="2019" name="Int. J. Syst. Evol. Microbiol.">
        <title>The Global Catalogue of Microorganisms (GCM) 10K type strain sequencing project: providing services to taxonomists for standard genome sequencing and annotation.</title>
        <authorList>
            <consortium name="The Broad Institute Genomics Platform"/>
            <consortium name="The Broad Institute Genome Sequencing Center for Infectious Disease"/>
            <person name="Wu L."/>
            <person name="Ma J."/>
        </authorList>
    </citation>
    <scope>NUCLEOTIDE SEQUENCE [LARGE SCALE GENOMIC DNA]</scope>
    <source>
        <strain evidence="3">JCM 30742</strain>
    </source>
</reference>
<dbReference type="InterPro" id="IPR027417">
    <property type="entry name" value="P-loop_NTPase"/>
</dbReference>
<feature type="binding site" evidence="1">
    <location>
        <position position="63"/>
    </location>
    <ligand>
        <name>substrate</name>
    </ligand>
</feature>
<sequence length="260" mass="26329">MTARPSALPPLLFVTGTDTGVGKTITTAALAALLSRSGPHGPGDSGPHEPTAGAVAVYKPTQTGVLGDEPGDMDEVRRLAGVPEVFEGVRLKAPMAPPPAAALEGAALPPLAEHVARIEGLARDHRHVLVEGAGGLLVELDGAGHTLADLAAAFPERAGTVVVCRSGLGTLNHTQLTLEALGRRGLHVAGLVIGSWPEDPDQVELSNREHLRGLPVPFLGAVPAGASALAPAEFAAGAAGWLGEKGMEEKGFDAGAVSAR</sequence>
<feature type="binding site" evidence="1">
    <location>
        <begin position="194"/>
        <end position="195"/>
    </location>
    <ligand>
        <name>ATP</name>
        <dbReference type="ChEBI" id="CHEBI:30616"/>
    </ligand>
</feature>
<feature type="binding site" evidence="1">
    <location>
        <position position="24"/>
    </location>
    <ligand>
        <name>Mg(2+)</name>
        <dbReference type="ChEBI" id="CHEBI:18420"/>
    </ligand>
</feature>
<dbReference type="NCBIfam" id="TIGR00347">
    <property type="entry name" value="bioD"/>
    <property type="match status" value="1"/>
</dbReference>
<feature type="binding site" evidence="1">
    <location>
        <position position="72"/>
    </location>
    <ligand>
        <name>ATP</name>
        <dbReference type="ChEBI" id="CHEBI:30616"/>
    </ligand>
</feature>
<dbReference type="PIRSF" id="PIRSF006755">
    <property type="entry name" value="DTB_synth"/>
    <property type="match status" value="1"/>
</dbReference>